<accession>A0A7C4QQS1</accession>
<dbReference type="SUPFAM" id="SSF51998">
    <property type="entry name" value="PFL-like glycyl radical enzymes"/>
    <property type="match status" value="1"/>
</dbReference>
<protein>
    <submittedName>
        <fullName evidence="1">DUF711 family protein</fullName>
    </submittedName>
</protein>
<gene>
    <name evidence="1" type="ORF">ENS64_07665</name>
</gene>
<organism evidence="1">
    <name type="scientific">Schlesneria paludicola</name>
    <dbReference type="NCBI Taxonomy" id="360056"/>
    <lineage>
        <taxon>Bacteria</taxon>
        <taxon>Pseudomonadati</taxon>
        <taxon>Planctomycetota</taxon>
        <taxon>Planctomycetia</taxon>
        <taxon>Planctomycetales</taxon>
        <taxon>Planctomycetaceae</taxon>
        <taxon>Schlesneria</taxon>
    </lineage>
</organism>
<evidence type="ECO:0000313" key="1">
    <source>
        <dbReference type="EMBL" id="HGT39126.1"/>
    </source>
</evidence>
<proteinExistence type="predicted"/>
<comment type="caution">
    <text evidence="1">The sequence shown here is derived from an EMBL/GenBank/DDBJ whole genome shotgun (WGS) entry which is preliminary data.</text>
</comment>
<dbReference type="Gene3D" id="3.20.70.20">
    <property type="match status" value="1"/>
</dbReference>
<dbReference type="AlphaFoldDB" id="A0A7C4QQS1"/>
<dbReference type="Pfam" id="PF05167">
    <property type="entry name" value="DUF711"/>
    <property type="match status" value="1"/>
</dbReference>
<sequence length="451" mass="46624">MPSRRHSLLDPHTAAFPPLEVRTVTLSLNAADLGDRNLHRLCEGLYQRIVQRAGSFVAVCGNVSAEFGVPILQRRVCVNPLDRLAEGFGTDDVVNIARTLDGAAAHVHVDQIAGYLARVPHGISAGARQLILALPLVLSQTERVQAAVEAASSASGMSLGVLDLLGHKVKETAEASAHRQGIGAAKLAVLANLPNEGPPICGVCPGDGWGDAVIHVSVSAVGAIRHAVEQRQLQCDQADLGVLAADIKAAAFQAARVAELIGQEIAQRLGADFGCIDVSLAPTVRPGQTIAELLQRLGIASFGSPGTAAALMLLWSAMRTAGAFASTSAANHAAVLLPILRDAGLVAATEAGSLAIEHLEHLATVGGLGLDLLPVPGDITPATLSAILADQLATAVVNRRPAVVRLVPVPGKRAGERVSFGRDLGDAVVLDVPSVADSTFIQRGGRIPGFR</sequence>
<reference evidence="1" key="1">
    <citation type="journal article" date="2020" name="mSystems">
        <title>Genome- and Community-Level Interaction Insights into Carbon Utilization and Element Cycling Functions of Hydrothermarchaeota in Hydrothermal Sediment.</title>
        <authorList>
            <person name="Zhou Z."/>
            <person name="Liu Y."/>
            <person name="Xu W."/>
            <person name="Pan J."/>
            <person name="Luo Z.H."/>
            <person name="Li M."/>
        </authorList>
    </citation>
    <scope>NUCLEOTIDE SEQUENCE [LARGE SCALE GENOMIC DNA]</scope>
    <source>
        <strain evidence="1">SpSt-508</strain>
    </source>
</reference>
<dbReference type="PANTHER" id="PTHR37560:SF1">
    <property type="entry name" value="UPF0210 PROTEIN MJ1665"/>
    <property type="match status" value="1"/>
</dbReference>
<dbReference type="InterPro" id="IPR007841">
    <property type="entry name" value="UPF0210"/>
</dbReference>
<name>A0A7C4QQS1_9PLAN</name>
<dbReference type="EMBL" id="DSVQ01000012">
    <property type="protein sequence ID" value="HGT39126.1"/>
    <property type="molecule type" value="Genomic_DNA"/>
</dbReference>
<dbReference type="PANTHER" id="PTHR37560">
    <property type="entry name" value="UPF0210 PROTEIN SPR0218"/>
    <property type="match status" value="1"/>
</dbReference>